<gene>
    <name evidence="2" type="ORF">CA2015_4135</name>
</gene>
<dbReference type="Gene3D" id="3.60.15.10">
    <property type="entry name" value="Ribonuclease Z/Hydroxyacylglutathione hydrolase-like"/>
    <property type="match status" value="1"/>
</dbReference>
<evidence type="ECO:0000313" key="3">
    <source>
        <dbReference type="Proteomes" id="UP000036520"/>
    </source>
</evidence>
<accession>A0A0H4PKH5</accession>
<sequence>MLSFPPLLHQFKTKKNEVFKIKLLGLALLAMALFTACDKDDEDKSPGVEIVDFGASPSASIITTGEVSVITENTARFHTFNFDVAPYTVTIVETKNKVVVVNLGPAPVFAAELKTYIDEINKPGAVIITHNHGDHYGGAGSFTDWDIYAETTVANQLNGTEDFTNVYPNNVIGVSGNQIIGELEFSFNKVSNAETGENGYFFNEEHKIVFPGDLVYNLTHIYLREYTPNDGEDEIDNWIAGLNLLKTEFSTYNHLFVGHNGSRSDVTVVIEENIDYLMNAQAILKGNQQLTNGGSATTQQEVVDELLLLYPNYKVGGLMLSLPDAFFPGDPGADWF</sequence>
<dbReference type="Pfam" id="PF00753">
    <property type="entry name" value="Lactamase_B"/>
    <property type="match status" value="1"/>
</dbReference>
<dbReference type="SMART" id="SM00849">
    <property type="entry name" value="Lactamase_B"/>
    <property type="match status" value="1"/>
</dbReference>
<dbReference type="AlphaFoldDB" id="A0A0H4PKH5"/>
<protein>
    <submittedName>
        <fullName evidence="2">Metallo-beta-lactamase family protein</fullName>
    </submittedName>
</protein>
<proteinExistence type="predicted"/>
<dbReference type="SUPFAM" id="SSF56281">
    <property type="entry name" value="Metallo-hydrolase/oxidoreductase"/>
    <property type="match status" value="1"/>
</dbReference>
<evidence type="ECO:0000259" key="1">
    <source>
        <dbReference type="SMART" id="SM00849"/>
    </source>
</evidence>
<dbReference type="Proteomes" id="UP000036520">
    <property type="component" value="Chromosome"/>
</dbReference>
<dbReference type="EMBL" id="CP012040">
    <property type="protein sequence ID" value="AKP53488.1"/>
    <property type="molecule type" value="Genomic_DNA"/>
</dbReference>
<dbReference type="InterPro" id="IPR001279">
    <property type="entry name" value="Metallo-B-lactamas"/>
</dbReference>
<reference evidence="2 3" key="1">
    <citation type="submission" date="2015-07" db="EMBL/GenBank/DDBJ databases">
        <authorList>
            <person name="Kim K.M."/>
        </authorList>
    </citation>
    <scope>NUCLEOTIDE SEQUENCE [LARGE SCALE GENOMIC DNA]</scope>
    <source>
        <strain evidence="2 3">KCTC 12363</strain>
    </source>
</reference>
<dbReference type="STRING" id="320787.CA2015_4135"/>
<dbReference type="InterPro" id="IPR036866">
    <property type="entry name" value="RibonucZ/Hydroxyglut_hydro"/>
</dbReference>
<name>A0A0H4PKH5_9BACT</name>
<keyword evidence="3" id="KW-1185">Reference proteome</keyword>
<organism evidence="2 3">
    <name type="scientific">Cyclobacterium amurskyense</name>
    <dbReference type="NCBI Taxonomy" id="320787"/>
    <lineage>
        <taxon>Bacteria</taxon>
        <taxon>Pseudomonadati</taxon>
        <taxon>Bacteroidota</taxon>
        <taxon>Cytophagia</taxon>
        <taxon>Cytophagales</taxon>
        <taxon>Cyclobacteriaceae</taxon>
        <taxon>Cyclobacterium</taxon>
    </lineage>
</organism>
<evidence type="ECO:0000313" key="2">
    <source>
        <dbReference type="EMBL" id="AKP53488.1"/>
    </source>
</evidence>
<feature type="domain" description="Metallo-beta-lactamase" evidence="1">
    <location>
        <begin position="86"/>
        <end position="259"/>
    </location>
</feature>
<dbReference type="KEGG" id="camu:CA2015_4135"/>